<evidence type="ECO:0000256" key="6">
    <source>
        <dbReference type="PIRSR" id="PIRSR001123-2"/>
    </source>
</evidence>
<dbReference type="GO" id="GO:0045148">
    <property type="term" value="F:tripeptide aminopeptidase activity"/>
    <property type="evidence" value="ECO:0007669"/>
    <property type="project" value="UniProtKB-EC"/>
</dbReference>
<dbReference type="Gene3D" id="3.40.630.10">
    <property type="entry name" value="Zn peptidases"/>
    <property type="match status" value="1"/>
</dbReference>
<keyword evidence="3 8" id="KW-0378">Hydrolase</keyword>
<keyword evidence="2 6" id="KW-0479">Metal-binding</keyword>
<organism evidence="8 9">
    <name type="scientific">Veillonella criceti</name>
    <dbReference type="NCBI Taxonomy" id="103891"/>
    <lineage>
        <taxon>Bacteria</taxon>
        <taxon>Bacillati</taxon>
        <taxon>Bacillota</taxon>
        <taxon>Negativicutes</taxon>
        <taxon>Veillonellales</taxon>
        <taxon>Veillonellaceae</taxon>
        <taxon>Veillonella</taxon>
    </lineage>
</organism>
<dbReference type="SUPFAM" id="SSF53187">
    <property type="entry name" value="Zn-dependent exopeptidases"/>
    <property type="match status" value="1"/>
</dbReference>
<comment type="cofactor">
    <cofactor evidence="6">
        <name>a divalent metal cation</name>
        <dbReference type="ChEBI" id="CHEBI:60240"/>
    </cofactor>
    <text evidence="6">Binds 2 divalent metal cations per subunit.</text>
</comment>
<gene>
    <name evidence="8" type="primary">pepT_3</name>
    <name evidence="8" type="ORF">NCTC12020_01894</name>
</gene>
<proteinExistence type="inferred from homology"/>
<dbReference type="InterPro" id="IPR002933">
    <property type="entry name" value="Peptidase_M20"/>
</dbReference>
<evidence type="ECO:0000256" key="3">
    <source>
        <dbReference type="ARBA" id="ARBA00022801"/>
    </source>
</evidence>
<keyword evidence="9" id="KW-1185">Reference proteome</keyword>
<reference evidence="8 9" key="1">
    <citation type="submission" date="2018-06" db="EMBL/GenBank/DDBJ databases">
        <authorList>
            <consortium name="Pathogen Informatics"/>
            <person name="Doyle S."/>
        </authorList>
    </citation>
    <scope>NUCLEOTIDE SEQUENCE [LARGE SCALE GENOMIC DNA]</scope>
    <source>
        <strain evidence="8 9">NCTC12020</strain>
    </source>
</reference>
<dbReference type="InterPro" id="IPR008007">
    <property type="entry name" value="Peptidase_M42"/>
</dbReference>
<feature type="domain" description="Peptidase M20 dimerisation" evidence="7">
    <location>
        <begin position="181"/>
        <end position="272"/>
    </location>
</feature>
<dbReference type="InterPro" id="IPR036264">
    <property type="entry name" value="Bact_exopeptidase_dim_dom"/>
</dbReference>
<dbReference type="PANTHER" id="PTHR42994:SF2">
    <property type="entry name" value="PEPTIDASE"/>
    <property type="match status" value="1"/>
</dbReference>
<keyword evidence="8" id="KW-0031">Aminopeptidase</keyword>
<accession>A0A380NND0</accession>
<evidence type="ECO:0000313" key="9">
    <source>
        <dbReference type="Proteomes" id="UP000255367"/>
    </source>
</evidence>
<dbReference type="OrthoDB" id="9804934at2"/>
<dbReference type="EMBL" id="UHIO01000001">
    <property type="protein sequence ID" value="SUP44899.1"/>
    <property type="molecule type" value="Genomic_DNA"/>
</dbReference>
<evidence type="ECO:0000256" key="5">
    <source>
        <dbReference type="PIRNR" id="PIRNR001123"/>
    </source>
</evidence>
<sequence>MIQEKRVLDEFFELVQIPCSTLNERVVADLLTKRLEDLGFTVEEDNAGEKLGGNTGNLVATRKGTVPEAPMIMLTAHMDCVEPCANIKPQLKDGLITSDGTTVLGGDDKAGVVAILEALRVVKEENLPHGDIQVVFTIAEEGGVNGSKNMDSSLLKAKLGFTFDTSGAPGRIVHKAPGQNKVRAVITGKAAHAGNAPEKGINAIVAAGHMLTKLPQGRLDEETTCNIGTISGGRATNIVADEATILLETRSRNKAKLDKLTADVVAIFEAGATETNTTVDVKVLPAYDPFDLAVDSETIKLASKAAEELGFPVNVVESGGGSDASFFNAYGVPTAVLGVGMTNVHTKDECLLEEDLYNSARLATQIIIEAAKQ</sequence>
<name>A0A380NND0_9FIRM</name>
<dbReference type="PANTHER" id="PTHR42994">
    <property type="entry name" value="PEPTIDASE T"/>
    <property type="match status" value="1"/>
</dbReference>
<dbReference type="Proteomes" id="UP000255367">
    <property type="component" value="Unassembled WGS sequence"/>
</dbReference>
<feature type="binding site" evidence="6">
    <location>
        <position position="345"/>
    </location>
    <ligand>
        <name>Zn(2+)</name>
        <dbReference type="ChEBI" id="CHEBI:29105"/>
        <label>2</label>
    </ligand>
</feature>
<dbReference type="RefSeq" id="WP_115310962.1">
    <property type="nucleotide sequence ID" value="NZ_UHIO01000001.1"/>
</dbReference>
<evidence type="ECO:0000259" key="7">
    <source>
        <dbReference type="Pfam" id="PF07687"/>
    </source>
</evidence>
<dbReference type="EC" id="3.4.11.4" evidence="8"/>
<keyword evidence="8" id="KW-0645">Protease</keyword>
<keyword evidence="4" id="KW-0862">Zinc</keyword>
<dbReference type="GO" id="GO:0046872">
    <property type="term" value="F:metal ion binding"/>
    <property type="evidence" value="ECO:0007669"/>
    <property type="project" value="UniProtKB-UniRule"/>
</dbReference>
<comment type="similarity">
    <text evidence="5">Belongs to the peptidase M42 family.</text>
</comment>
<dbReference type="InterPro" id="IPR011650">
    <property type="entry name" value="Peptidase_M20_dimer"/>
</dbReference>
<evidence type="ECO:0000313" key="8">
    <source>
        <dbReference type="EMBL" id="SUP44899.1"/>
    </source>
</evidence>
<dbReference type="PIRSF" id="PIRSF001123">
    <property type="entry name" value="PepA_GA"/>
    <property type="match status" value="1"/>
</dbReference>
<evidence type="ECO:0000256" key="4">
    <source>
        <dbReference type="ARBA" id="ARBA00022833"/>
    </source>
</evidence>
<dbReference type="AlphaFoldDB" id="A0A380NND0"/>
<evidence type="ECO:0000256" key="1">
    <source>
        <dbReference type="ARBA" id="ARBA00001947"/>
    </source>
</evidence>
<dbReference type="Pfam" id="PF01546">
    <property type="entry name" value="Peptidase_M20"/>
    <property type="match status" value="1"/>
</dbReference>
<evidence type="ECO:0000256" key="2">
    <source>
        <dbReference type="ARBA" id="ARBA00022723"/>
    </source>
</evidence>
<dbReference type="SUPFAM" id="SSF55031">
    <property type="entry name" value="Bacterial exopeptidase dimerisation domain"/>
    <property type="match status" value="1"/>
</dbReference>
<dbReference type="NCBIfam" id="TIGR01883">
    <property type="entry name" value="PepT-like"/>
    <property type="match status" value="1"/>
</dbReference>
<protein>
    <submittedName>
        <fullName evidence="8">Peptidase T</fullName>
        <ecNumber evidence="8">3.4.11.4</ecNumber>
    </submittedName>
</protein>
<dbReference type="InterPro" id="IPR010162">
    <property type="entry name" value="PepT-like"/>
</dbReference>
<comment type="cofactor">
    <cofactor evidence="1">
        <name>Zn(2+)</name>
        <dbReference type="ChEBI" id="CHEBI:29105"/>
    </cofactor>
</comment>
<dbReference type="Gene3D" id="3.30.70.360">
    <property type="match status" value="1"/>
</dbReference>
<dbReference type="Pfam" id="PF07687">
    <property type="entry name" value="M20_dimer"/>
    <property type="match status" value="1"/>
</dbReference>